<sequence>MTLREQQRLYKRAQKLAMPFREQPGVIDIDFGMKRVADRSTNELSIRFKLKEKIQMNFLKSHQVFPEKIGEFSTDVIQIDPQPQSPFVDPTEAVRPLRGGLQIFAERYLGTDHYGTLGCVFKVNGHFLAVTNYHVLYGSLSEQTVMEDLVGNERVFQNNGNPANKSIGFCFRAFDMLTDYATIEIDPRVARIPEINGFKGHTDPILIAPVSNLKIGFTKVKKSGVTTGITFGLVDGRSLIYPGKFTIIPDPKAPEGPISDPGDSGSAWIINETTEQARLAVLHSGRESPGTAYGHAFQVILNHINSRSS</sequence>
<organism evidence="1 2">
    <name type="scientific">Pedobacter steynii</name>
    <dbReference type="NCBI Taxonomy" id="430522"/>
    <lineage>
        <taxon>Bacteria</taxon>
        <taxon>Pseudomonadati</taxon>
        <taxon>Bacteroidota</taxon>
        <taxon>Sphingobacteriia</taxon>
        <taxon>Sphingobacteriales</taxon>
        <taxon>Sphingobacteriaceae</taxon>
        <taxon>Pedobacter</taxon>
    </lineage>
</organism>
<keyword evidence="2" id="KW-1185">Reference proteome</keyword>
<dbReference type="STRING" id="430522.BFS30_21660"/>
<dbReference type="OrthoDB" id="104542at2"/>
<reference evidence="2" key="1">
    <citation type="submission" date="2016-10" db="EMBL/GenBank/DDBJ databases">
        <authorList>
            <person name="Varghese N."/>
            <person name="Submissions S."/>
        </authorList>
    </citation>
    <scope>NUCLEOTIDE SEQUENCE [LARGE SCALE GENOMIC DNA]</scope>
    <source>
        <strain evidence="2">DSM 19110</strain>
    </source>
</reference>
<protein>
    <recommendedName>
        <fullName evidence="3">Trypsin-like peptidase domain-containing protein</fullName>
    </recommendedName>
</protein>
<dbReference type="AlphaFoldDB" id="A0A1G9UYW1"/>
<evidence type="ECO:0000313" key="1">
    <source>
        <dbReference type="EMBL" id="SDM65108.1"/>
    </source>
</evidence>
<dbReference type="EMBL" id="FNGY01000004">
    <property type="protein sequence ID" value="SDM65108.1"/>
    <property type="molecule type" value="Genomic_DNA"/>
</dbReference>
<accession>A0A1G9UYW1</accession>
<dbReference type="RefSeq" id="WP_074607643.1">
    <property type="nucleotide sequence ID" value="NZ_FNGY01000004.1"/>
</dbReference>
<gene>
    <name evidence="1" type="ORF">SAMN05421820_104330</name>
</gene>
<evidence type="ECO:0000313" key="2">
    <source>
        <dbReference type="Proteomes" id="UP000183200"/>
    </source>
</evidence>
<dbReference type="InterPro" id="IPR009003">
    <property type="entry name" value="Peptidase_S1_PA"/>
</dbReference>
<dbReference type="Proteomes" id="UP000183200">
    <property type="component" value="Unassembled WGS sequence"/>
</dbReference>
<name>A0A1G9UYW1_9SPHI</name>
<evidence type="ECO:0008006" key="3">
    <source>
        <dbReference type="Google" id="ProtNLM"/>
    </source>
</evidence>
<dbReference type="SUPFAM" id="SSF50494">
    <property type="entry name" value="Trypsin-like serine proteases"/>
    <property type="match status" value="1"/>
</dbReference>
<proteinExistence type="predicted"/>